<evidence type="ECO:0000256" key="5">
    <source>
        <dbReference type="ARBA" id="ARBA00022853"/>
    </source>
</evidence>
<keyword evidence="7" id="KW-0804">Transcription</keyword>
<dbReference type="GO" id="GO:0005730">
    <property type="term" value="C:nucleolus"/>
    <property type="evidence" value="ECO:0007669"/>
    <property type="project" value="UniProtKB-SubCell"/>
</dbReference>
<evidence type="ECO:0000256" key="2">
    <source>
        <dbReference type="ARBA" id="ARBA00006673"/>
    </source>
</evidence>
<keyword evidence="4" id="KW-0378">Hydrolase</keyword>
<comment type="subcellular location">
    <subcellularLocation>
        <location evidence="1">Nucleus</location>
        <location evidence="1">Nucleolus</location>
    </subcellularLocation>
</comment>
<gene>
    <name evidence="10" type="ORF">ANE_LOCUS27258</name>
</gene>
<evidence type="ECO:0000313" key="11">
    <source>
        <dbReference type="Proteomes" id="UP000489600"/>
    </source>
</evidence>
<evidence type="ECO:0000256" key="1">
    <source>
        <dbReference type="ARBA" id="ARBA00004604"/>
    </source>
</evidence>
<evidence type="ECO:0000313" key="10">
    <source>
        <dbReference type="EMBL" id="VVB16814.1"/>
    </source>
</evidence>
<keyword evidence="8" id="KW-0539">Nucleus</keyword>
<dbReference type="Proteomes" id="UP000489600">
    <property type="component" value="Unassembled WGS sequence"/>
</dbReference>
<keyword evidence="11" id="KW-1185">Reference proteome</keyword>
<dbReference type="Pfam" id="PF17800">
    <property type="entry name" value="NPL"/>
    <property type="match status" value="1"/>
</dbReference>
<keyword evidence="3" id="KW-0678">Repressor</keyword>
<dbReference type="GO" id="GO:0006325">
    <property type="term" value="P:chromatin organization"/>
    <property type="evidence" value="ECO:0007669"/>
    <property type="project" value="UniProtKB-KW"/>
</dbReference>
<evidence type="ECO:0000259" key="9">
    <source>
        <dbReference type="Pfam" id="PF17800"/>
    </source>
</evidence>
<evidence type="ECO:0000256" key="3">
    <source>
        <dbReference type="ARBA" id="ARBA00022491"/>
    </source>
</evidence>
<keyword evidence="5" id="KW-0156">Chromatin regulator</keyword>
<proteinExistence type="inferred from homology"/>
<comment type="similarity">
    <text evidence="2">Belongs to the histone deacetylase HD2 family.</text>
</comment>
<protein>
    <recommendedName>
        <fullName evidence="9">Nucleoplasmin-like domain-containing protein</fullName>
    </recommendedName>
</protein>
<feature type="domain" description="Nucleoplasmin-like" evidence="9">
    <location>
        <begin position="3"/>
        <end position="91"/>
    </location>
</feature>
<sequence>MEFWGAEVQAGKPLIVRPDENDLIHISQASLDFKGKKGESALLFVKVDGKKLVIGSLSQEKCPQITFDLVFEKEFELSHSLERGNVHFLGYRSPNLDGYPLR</sequence>
<evidence type="ECO:0000256" key="7">
    <source>
        <dbReference type="ARBA" id="ARBA00023163"/>
    </source>
</evidence>
<evidence type="ECO:0000256" key="6">
    <source>
        <dbReference type="ARBA" id="ARBA00023015"/>
    </source>
</evidence>
<accession>A0A565CTH1</accession>
<evidence type="ECO:0000256" key="8">
    <source>
        <dbReference type="ARBA" id="ARBA00023242"/>
    </source>
</evidence>
<evidence type="ECO:0000256" key="4">
    <source>
        <dbReference type="ARBA" id="ARBA00022801"/>
    </source>
</evidence>
<reference evidence="10" key="1">
    <citation type="submission" date="2019-07" db="EMBL/GenBank/DDBJ databases">
        <authorList>
            <person name="Dittberner H."/>
        </authorList>
    </citation>
    <scope>NUCLEOTIDE SEQUENCE [LARGE SCALE GENOMIC DNA]</scope>
</reference>
<dbReference type="OrthoDB" id="2019803at2759"/>
<keyword evidence="6" id="KW-0805">Transcription regulation</keyword>
<dbReference type="InterPro" id="IPR041232">
    <property type="entry name" value="NPL"/>
</dbReference>
<dbReference type="GO" id="GO:0016787">
    <property type="term" value="F:hydrolase activity"/>
    <property type="evidence" value="ECO:0007669"/>
    <property type="project" value="UniProtKB-KW"/>
</dbReference>
<dbReference type="AlphaFoldDB" id="A0A565CTH1"/>
<comment type="caution">
    <text evidence="10">The sequence shown here is derived from an EMBL/GenBank/DDBJ whole genome shotgun (WGS) entry which is preliminary data.</text>
</comment>
<organism evidence="10 11">
    <name type="scientific">Arabis nemorensis</name>
    <dbReference type="NCBI Taxonomy" id="586526"/>
    <lineage>
        <taxon>Eukaryota</taxon>
        <taxon>Viridiplantae</taxon>
        <taxon>Streptophyta</taxon>
        <taxon>Embryophyta</taxon>
        <taxon>Tracheophyta</taxon>
        <taxon>Spermatophyta</taxon>
        <taxon>Magnoliopsida</taxon>
        <taxon>eudicotyledons</taxon>
        <taxon>Gunneridae</taxon>
        <taxon>Pentapetalae</taxon>
        <taxon>rosids</taxon>
        <taxon>malvids</taxon>
        <taxon>Brassicales</taxon>
        <taxon>Brassicaceae</taxon>
        <taxon>Arabideae</taxon>
        <taxon>Arabis</taxon>
    </lineage>
</organism>
<dbReference type="FunFam" id="2.60.120.340:FF:000004">
    <property type="entry name" value="Histone deacetylase HDT1"/>
    <property type="match status" value="1"/>
</dbReference>
<dbReference type="Gene3D" id="2.60.120.340">
    <property type="entry name" value="Nucleoplasmin core domain"/>
    <property type="match status" value="1"/>
</dbReference>
<dbReference type="EMBL" id="CABITT030000008">
    <property type="protein sequence ID" value="VVB16814.1"/>
    <property type="molecule type" value="Genomic_DNA"/>
</dbReference>
<name>A0A565CTH1_9BRAS</name>